<dbReference type="AlphaFoldDB" id="A0A178ILZ9"/>
<feature type="region of interest" description="Disordered" evidence="1">
    <location>
        <begin position="1"/>
        <end position="70"/>
    </location>
</feature>
<dbReference type="Proteomes" id="UP000078486">
    <property type="component" value="Unassembled WGS sequence"/>
</dbReference>
<evidence type="ECO:0000313" key="2">
    <source>
        <dbReference type="EMBL" id="OAM90914.1"/>
    </source>
</evidence>
<accession>A0A178ILZ9</accession>
<gene>
    <name evidence="2" type="ORF">AW736_00190</name>
</gene>
<evidence type="ECO:0000256" key="1">
    <source>
        <dbReference type="SAM" id="MobiDB-lite"/>
    </source>
</evidence>
<feature type="compositionally biased region" description="Basic residues" evidence="1">
    <location>
        <begin position="45"/>
        <end position="62"/>
    </location>
</feature>
<proteinExistence type="predicted"/>
<reference evidence="2 3" key="1">
    <citation type="submission" date="2016-01" db="EMBL/GenBank/DDBJ databases">
        <title>High potential of lignocellulose degradation of a new Verrucomicrobia species.</title>
        <authorList>
            <person name="Wang Y."/>
            <person name="Shi Y."/>
            <person name="Qiu Z."/>
            <person name="Liu S."/>
            <person name="Yang H."/>
        </authorList>
    </citation>
    <scope>NUCLEOTIDE SEQUENCE [LARGE SCALE GENOMIC DNA]</scope>
    <source>
        <strain evidence="2 3">TSB47</strain>
    </source>
</reference>
<keyword evidence="3" id="KW-1185">Reference proteome</keyword>
<organism evidence="2 3">
    <name type="scientific">Termitidicoccus mucosus</name>
    <dbReference type="NCBI Taxonomy" id="1184151"/>
    <lineage>
        <taxon>Bacteria</taxon>
        <taxon>Pseudomonadati</taxon>
        <taxon>Verrucomicrobiota</taxon>
        <taxon>Opitutia</taxon>
        <taxon>Opitutales</taxon>
        <taxon>Opitutaceae</taxon>
        <taxon>Termitidicoccus</taxon>
    </lineage>
</organism>
<evidence type="ECO:0000313" key="3">
    <source>
        <dbReference type="Proteomes" id="UP000078486"/>
    </source>
</evidence>
<sequence length="70" mass="7733">MAEGGTVSRTTGGARRAKRDGDRLAGGGPAPDRDVFRSLQDRVVRKNRRQSKFGTGVRRRHGGKDQNRKN</sequence>
<name>A0A178ILZ9_9BACT</name>
<comment type="caution">
    <text evidence="2">The sequence shown here is derived from an EMBL/GenBank/DDBJ whole genome shotgun (WGS) entry which is preliminary data.</text>
</comment>
<protein>
    <submittedName>
        <fullName evidence="2">Uncharacterized protein</fullName>
    </submittedName>
</protein>
<dbReference type="EMBL" id="LRRQ01000044">
    <property type="protein sequence ID" value="OAM90914.1"/>
    <property type="molecule type" value="Genomic_DNA"/>
</dbReference>
<feature type="compositionally biased region" description="Basic and acidic residues" evidence="1">
    <location>
        <begin position="31"/>
        <end position="44"/>
    </location>
</feature>